<comment type="subunit">
    <text evidence="16">Component of the Smc5-Smc6 complex.</text>
</comment>
<comment type="similarity">
    <text evidence="3 16">Belongs to the NSE1 family.</text>
</comment>
<keyword evidence="6 16" id="KW-0808">Transferase</keyword>
<evidence type="ECO:0000259" key="18">
    <source>
        <dbReference type="PROSITE" id="PS50089"/>
    </source>
</evidence>
<dbReference type="PROSITE" id="PS50089">
    <property type="entry name" value="ZF_RING_2"/>
    <property type="match status" value="1"/>
</dbReference>
<dbReference type="Pfam" id="PF07574">
    <property type="entry name" value="SMC_Nse1"/>
    <property type="match status" value="1"/>
</dbReference>
<dbReference type="FunFam" id="1.10.10.10:FF:000270">
    <property type="entry name" value="Non-structural maintenance of chromosomes element 1 homolog"/>
    <property type="match status" value="1"/>
</dbReference>
<feature type="compositionally biased region" description="Acidic residues" evidence="17">
    <location>
        <begin position="270"/>
        <end position="280"/>
    </location>
</feature>
<keyword evidence="13 16" id="KW-0234">DNA repair</keyword>
<sequence length="338" mass="37657">MVSANDVDRLFLQAVLSRGLMSTMLARVLWQKSVSAVNASNNALNLPQSDDDESWIAFMDRINGSIDKLDLQLRTIHDESSGKEMCALVNLKGDEIAQLATDYAPLEIAFFKAIVEQIMLAPREAFSVSSIASLRELHAAKINMTKSQAEVVLASFVAKGWLLKSRLGRYSLASRSLMELQPYLKSTYPDDLLECTICTEVLTRGVACCAPNCKVRMHTHCLATFRRSKTGTACPSCSKAWPKDKPLTPVGEEAAREGDDRKRRVRLDSVDDSDEDDASQDDPPNSPPKKGGRLHKRKNNNTQDSNMEVDNENSEQDEAQPTQTQTQRAQRTRRSTKH</sequence>
<feature type="compositionally biased region" description="Acidic residues" evidence="17">
    <location>
        <begin position="307"/>
        <end position="318"/>
    </location>
</feature>
<reference evidence="19 20" key="1">
    <citation type="submission" date="2014-04" db="EMBL/GenBank/DDBJ databases">
        <authorList>
            <consortium name="DOE Joint Genome Institute"/>
            <person name="Kuo A."/>
            <person name="Gay G."/>
            <person name="Dore J."/>
            <person name="Kohler A."/>
            <person name="Nagy L.G."/>
            <person name="Floudas D."/>
            <person name="Copeland A."/>
            <person name="Barry K.W."/>
            <person name="Cichocki N."/>
            <person name="Veneault-Fourrey C."/>
            <person name="LaButti K."/>
            <person name="Lindquist E.A."/>
            <person name="Lipzen A."/>
            <person name="Lundell T."/>
            <person name="Morin E."/>
            <person name="Murat C."/>
            <person name="Sun H."/>
            <person name="Tunlid A."/>
            <person name="Henrissat B."/>
            <person name="Grigoriev I.V."/>
            <person name="Hibbett D.S."/>
            <person name="Martin F."/>
            <person name="Nordberg H.P."/>
            <person name="Cantor M.N."/>
            <person name="Hua S.X."/>
        </authorList>
    </citation>
    <scope>NUCLEOTIDE SEQUENCE [LARGE SCALE GENOMIC DNA]</scope>
    <source>
        <strain evidence="20">h7</strain>
    </source>
</reference>
<dbReference type="STRING" id="686832.A0A0C3CKH5"/>
<dbReference type="GO" id="GO:0000724">
    <property type="term" value="P:double-strand break repair via homologous recombination"/>
    <property type="evidence" value="ECO:0007669"/>
    <property type="project" value="TreeGrafter"/>
</dbReference>
<evidence type="ECO:0000256" key="13">
    <source>
        <dbReference type="ARBA" id="ARBA00023204"/>
    </source>
</evidence>
<organism evidence="19 20">
    <name type="scientific">Hebeloma cylindrosporum</name>
    <dbReference type="NCBI Taxonomy" id="76867"/>
    <lineage>
        <taxon>Eukaryota</taxon>
        <taxon>Fungi</taxon>
        <taxon>Dikarya</taxon>
        <taxon>Basidiomycota</taxon>
        <taxon>Agaricomycotina</taxon>
        <taxon>Agaricomycetes</taxon>
        <taxon>Agaricomycetidae</taxon>
        <taxon>Agaricales</taxon>
        <taxon>Agaricineae</taxon>
        <taxon>Hymenogastraceae</taxon>
        <taxon>Hebeloma</taxon>
    </lineage>
</organism>
<dbReference type="InterPro" id="IPR001841">
    <property type="entry name" value="Znf_RING"/>
</dbReference>
<dbReference type="OrthoDB" id="185455at2759"/>
<dbReference type="HOGENOM" id="CLU_045153_1_0_1"/>
<evidence type="ECO:0000313" key="20">
    <source>
        <dbReference type="Proteomes" id="UP000053424"/>
    </source>
</evidence>
<evidence type="ECO:0000256" key="15">
    <source>
        <dbReference type="PROSITE-ProRule" id="PRU00175"/>
    </source>
</evidence>
<feature type="region of interest" description="Disordered" evidence="17">
    <location>
        <begin position="230"/>
        <end position="338"/>
    </location>
</feature>
<evidence type="ECO:0000256" key="17">
    <source>
        <dbReference type="SAM" id="MobiDB-lite"/>
    </source>
</evidence>
<feature type="compositionally biased region" description="Basic residues" evidence="17">
    <location>
        <begin position="290"/>
        <end position="299"/>
    </location>
</feature>
<protein>
    <recommendedName>
        <fullName evidence="5 16">Non-structural maintenance of chromosomes element 1 homolog</fullName>
        <ecNumber evidence="4 16">2.3.2.27</ecNumber>
    </recommendedName>
</protein>
<gene>
    <name evidence="19" type="ORF">M413DRAFT_59383</name>
</gene>
<dbReference type="GO" id="GO:0008270">
    <property type="term" value="F:zinc ion binding"/>
    <property type="evidence" value="ECO:0007669"/>
    <property type="project" value="UniProtKB-KW"/>
</dbReference>
<accession>A0A0C3CKH5</accession>
<dbReference type="InterPro" id="IPR036388">
    <property type="entry name" value="WH-like_DNA-bd_sf"/>
</dbReference>
<evidence type="ECO:0000313" key="19">
    <source>
        <dbReference type="EMBL" id="KIM49200.1"/>
    </source>
</evidence>
<name>A0A0C3CKH5_HEBCY</name>
<dbReference type="InterPro" id="IPR013083">
    <property type="entry name" value="Znf_RING/FYVE/PHD"/>
</dbReference>
<evidence type="ECO:0000256" key="16">
    <source>
        <dbReference type="RuleBase" id="RU368018"/>
    </source>
</evidence>
<dbReference type="GO" id="GO:0005634">
    <property type="term" value="C:nucleus"/>
    <property type="evidence" value="ECO:0007669"/>
    <property type="project" value="UniProtKB-SubCell"/>
</dbReference>
<dbReference type="GO" id="GO:0061630">
    <property type="term" value="F:ubiquitin protein ligase activity"/>
    <property type="evidence" value="ECO:0007669"/>
    <property type="project" value="UniProtKB-EC"/>
</dbReference>
<dbReference type="GO" id="GO:0030915">
    <property type="term" value="C:Smc5-Smc6 complex"/>
    <property type="evidence" value="ECO:0007669"/>
    <property type="project" value="UniProtKB-UniRule"/>
</dbReference>
<dbReference type="InterPro" id="IPR014857">
    <property type="entry name" value="Nse1_RING_C4HC3-type"/>
</dbReference>
<reference evidence="20" key="2">
    <citation type="submission" date="2015-01" db="EMBL/GenBank/DDBJ databases">
        <title>Evolutionary Origins and Diversification of the Mycorrhizal Mutualists.</title>
        <authorList>
            <consortium name="DOE Joint Genome Institute"/>
            <consortium name="Mycorrhizal Genomics Consortium"/>
            <person name="Kohler A."/>
            <person name="Kuo A."/>
            <person name="Nagy L.G."/>
            <person name="Floudas D."/>
            <person name="Copeland A."/>
            <person name="Barry K.W."/>
            <person name="Cichocki N."/>
            <person name="Veneault-Fourrey C."/>
            <person name="LaButti K."/>
            <person name="Lindquist E.A."/>
            <person name="Lipzen A."/>
            <person name="Lundell T."/>
            <person name="Morin E."/>
            <person name="Murat C."/>
            <person name="Riley R."/>
            <person name="Ohm R."/>
            <person name="Sun H."/>
            <person name="Tunlid A."/>
            <person name="Henrissat B."/>
            <person name="Grigoriev I.V."/>
            <person name="Hibbett D.S."/>
            <person name="Martin F."/>
        </authorList>
    </citation>
    <scope>NUCLEOTIDE SEQUENCE [LARGE SCALE GENOMIC DNA]</scope>
    <source>
        <strain evidence="20">h7</strain>
    </source>
</reference>
<proteinExistence type="inferred from homology"/>
<dbReference type="Pfam" id="PF08746">
    <property type="entry name" value="zf-RING-like"/>
    <property type="match status" value="1"/>
</dbReference>
<keyword evidence="20" id="KW-1185">Reference proteome</keyword>
<evidence type="ECO:0000256" key="1">
    <source>
        <dbReference type="ARBA" id="ARBA00000900"/>
    </source>
</evidence>
<evidence type="ECO:0000256" key="11">
    <source>
        <dbReference type="ARBA" id="ARBA00022833"/>
    </source>
</evidence>
<dbReference type="Gene3D" id="1.10.10.10">
    <property type="entry name" value="Winged helix-like DNA-binding domain superfamily/Winged helix DNA-binding domain"/>
    <property type="match status" value="1"/>
</dbReference>
<evidence type="ECO:0000256" key="6">
    <source>
        <dbReference type="ARBA" id="ARBA00022679"/>
    </source>
</evidence>
<evidence type="ECO:0000256" key="7">
    <source>
        <dbReference type="ARBA" id="ARBA00022723"/>
    </source>
</evidence>
<dbReference type="SUPFAM" id="SSF57850">
    <property type="entry name" value="RING/U-box"/>
    <property type="match status" value="1"/>
</dbReference>
<dbReference type="EMBL" id="KN831768">
    <property type="protein sequence ID" value="KIM49200.1"/>
    <property type="molecule type" value="Genomic_DNA"/>
</dbReference>
<dbReference type="Proteomes" id="UP000053424">
    <property type="component" value="Unassembled WGS sequence"/>
</dbReference>
<evidence type="ECO:0000256" key="14">
    <source>
        <dbReference type="ARBA" id="ARBA00023242"/>
    </source>
</evidence>
<evidence type="ECO:0000256" key="3">
    <source>
        <dbReference type="ARBA" id="ARBA00010258"/>
    </source>
</evidence>
<evidence type="ECO:0000256" key="4">
    <source>
        <dbReference type="ARBA" id="ARBA00012483"/>
    </source>
</evidence>
<evidence type="ECO:0000256" key="12">
    <source>
        <dbReference type="ARBA" id="ARBA00023172"/>
    </source>
</evidence>
<keyword evidence="12 16" id="KW-0233">DNA recombination</keyword>
<dbReference type="PANTHER" id="PTHR20973:SF0">
    <property type="entry name" value="NON-STRUCTURAL MAINTENANCE OF CHROMOSOMES ELEMENT 1 HOMOLOG"/>
    <property type="match status" value="1"/>
</dbReference>
<dbReference type="Gene3D" id="3.30.40.10">
    <property type="entry name" value="Zinc/RING finger domain, C3HC4 (zinc finger)"/>
    <property type="match status" value="1"/>
</dbReference>
<dbReference type="InterPro" id="IPR011513">
    <property type="entry name" value="Nse1"/>
</dbReference>
<keyword evidence="8 16" id="KW-0227">DNA damage</keyword>
<evidence type="ECO:0000256" key="5">
    <source>
        <dbReference type="ARBA" id="ARBA00019422"/>
    </source>
</evidence>
<evidence type="ECO:0000256" key="2">
    <source>
        <dbReference type="ARBA" id="ARBA00004123"/>
    </source>
</evidence>
<keyword evidence="10 16" id="KW-0833">Ubl conjugation pathway</keyword>
<feature type="domain" description="RING-type" evidence="18">
    <location>
        <begin position="195"/>
        <end position="238"/>
    </location>
</feature>
<evidence type="ECO:0000256" key="9">
    <source>
        <dbReference type="ARBA" id="ARBA00022771"/>
    </source>
</evidence>
<keyword evidence="11 16" id="KW-0862">Zinc</keyword>
<dbReference type="Gene3D" id="3.90.1150.220">
    <property type="match status" value="1"/>
</dbReference>
<dbReference type="AlphaFoldDB" id="A0A0C3CKH5"/>
<dbReference type="PANTHER" id="PTHR20973">
    <property type="entry name" value="NON-SMC ELEMENT 1-RELATED"/>
    <property type="match status" value="1"/>
</dbReference>
<comment type="function">
    <text evidence="16">Acts in a DNA repair pathway for removal of UV-induced DNA damage that is distinct from classical nucleotide excision repair and in repair of ionizing radiation damage. Functions in homologous recombination repair of DNA double strand breaks and in recovery of stalled replication forks.</text>
</comment>
<keyword evidence="7 16" id="KW-0479">Metal-binding</keyword>
<keyword evidence="14 16" id="KW-0539">Nucleus</keyword>
<evidence type="ECO:0000256" key="8">
    <source>
        <dbReference type="ARBA" id="ARBA00022763"/>
    </source>
</evidence>
<dbReference type="EC" id="2.3.2.27" evidence="4 16"/>
<comment type="catalytic activity">
    <reaction evidence="1 16">
        <text>S-ubiquitinyl-[E2 ubiquitin-conjugating enzyme]-L-cysteine + [acceptor protein]-L-lysine = [E2 ubiquitin-conjugating enzyme]-L-cysteine + N(6)-ubiquitinyl-[acceptor protein]-L-lysine.</text>
        <dbReference type="EC" id="2.3.2.27"/>
    </reaction>
</comment>
<comment type="subcellular location">
    <subcellularLocation>
        <location evidence="2 16">Nucleus</location>
    </subcellularLocation>
</comment>
<keyword evidence="9 15" id="KW-0863">Zinc-finger</keyword>
<feature type="compositionally biased region" description="Basic and acidic residues" evidence="17">
    <location>
        <begin position="253"/>
        <end position="269"/>
    </location>
</feature>
<evidence type="ECO:0000256" key="10">
    <source>
        <dbReference type="ARBA" id="ARBA00022786"/>
    </source>
</evidence>